<reference evidence="1 2" key="1">
    <citation type="submission" date="2017-01" db="EMBL/GenBank/DDBJ databases">
        <authorList>
            <person name="Mah S.A."/>
            <person name="Swanson W.J."/>
            <person name="Moy G.W."/>
            <person name="Vacquier V.D."/>
        </authorList>
    </citation>
    <scope>NUCLEOTIDE SEQUENCE [LARGE SCALE GENOMIC DNA]</scope>
    <source>
        <strain evidence="1 2">ATCC 29606</strain>
    </source>
</reference>
<protein>
    <submittedName>
        <fullName evidence="1">Uncharacterized protein</fullName>
    </submittedName>
</protein>
<organism evidence="1 2">
    <name type="scientific">Pseudomonas flexibilis</name>
    <dbReference type="NCBI Taxonomy" id="706570"/>
    <lineage>
        <taxon>Bacteria</taxon>
        <taxon>Pseudomonadati</taxon>
        <taxon>Pseudomonadota</taxon>
        <taxon>Gammaproteobacteria</taxon>
        <taxon>Pseudomonadales</taxon>
        <taxon>Pseudomonadaceae</taxon>
        <taxon>Pseudomonas</taxon>
    </lineage>
</organism>
<evidence type="ECO:0000313" key="1">
    <source>
        <dbReference type="EMBL" id="SIQ14944.1"/>
    </source>
</evidence>
<sequence>MKSTRCEMEFVKRSADFATYCFCWLFSDCSEMDQCGQRPARRAFAGLTPNSFTELSTDSVGIVALGEEEQVAGREPVFAELAQSHLVALFLQKQGPVENQPELHWAAEQVA</sequence>
<accession>A0A1N6QEA6</accession>
<dbReference type="EMBL" id="FTMC01000003">
    <property type="protein sequence ID" value="SIQ14944.1"/>
    <property type="molecule type" value="Genomic_DNA"/>
</dbReference>
<name>A0A1N6QEA6_9PSED</name>
<evidence type="ECO:0000313" key="2">
    <source>
        <dbReference type="Proteomes" id="UP000186079"/>
    </source>
</evidence>
<proteinExistence type="predicted"/>
<dbReference type="AlphaFoldDB" id="A0A1N6QEA6"/>
<dbReference type="Proteomes" id="UP000186079">
    <property type="component" value="Unassembled WGS sequence"/>
</dbReference>
<gene>
    <name evidence="1" type="ORF">SAMN05421672_103166</name>
</gene>